<organism evidence="2 3">
    <name type="scientific">Pseudoroseomonas ludipueritiae</name>
    <dbReference type="NCBI Taxonomy" id="198093"/>
    <lineage>
        <taxon>Bacteria</taxon>
        <taxon>Pseudomonadati</taxon>
        <taxon>Pseudomonadota</taxon>
        <taxon>Alphaproteobacteria</taxon>
        <taxon>Acetobacterales</taxon>
        <taxon>Acetobacteraceae</taxon>
        <taxon>Pseudoroseomonas</taxon>
    </lineage>
</organism>
<feature type="region of interest" description="Disordered" evidence="1">
    <location>
        <begin position="28"/>
        <end position="52"/>
    </location>
</feature>
<evidence type="ECO:0008006" key="4">
    <source>
        <dbReference type="Google" id="ProtNLM"/>
    </source>
</evidence>
<gene>
    <name evidence="2" type="ORF">IBL25_12700</name>
</gene>
<sequence length="52" mass="5453">MNGLTIREASPADREALIAQFTGLNTSEDGIAGDRDARPWPDQPAIGVLTGS</sequence>
<evidence type="ECO:0000313" key="3">
    <source>
        <dbReference type="Proteomes" id="UP000603940"/>
    </source>
</evidence>
<reference evidence="2 3" key="1">
    <citation type="journal article" date="2009" name="Int. J. Syst. Evol. Microbiol.">
        <title>Transfer of Teichococcus ludipueritiae and Muricoccus roseus to the genus Roseomonas, as Roseomonas ludipueritiae comb. nov. and Roseomonas rosea comb. nov., respectively, and emended description of the genus Roseomonas.</title>
        <authorList>
            <person name="Sanchez-Porro C."/>
            <person name="Gallego V."/>
            <person name="Busse H.J."/>
            <person name="Kampfer P."/>
            <person name="Ventosa A."/>
        </authorList>
    </citation>
    <scope>NUCLEOTIDE SEQUENCE [LARGE SCALE GENOMIC DNA]</scope>
    <source>
        <strain evidence="2 3">DSM 14915</strain>
    </source>
</reference>
<name>A0ABR7R7T1_9PROT</name>
<dbReference type="RefSeq" id="WP_187778917.1">
    <property type="nucleotide sequence ID" value="NZ_JACTUZ010000050.1"/>
</dbReference>
<evidence type="ECO:0000313" key="2">
    <source>
        <dbReference type="EMBL" id="MBC9177800.1"/>
    </source>
</evidence>
<protein>
    <recommendedName>
        <fullName evidence="4">GNAT family N-acetyltransferase</fullName>
    </recommendedName>
</protein>
<evidence type="ECO:0000256" key="1">
    <source>
        <dbReference type="SAM" id="MobiDB-lite"/>
    </source>
</evidence>
<dbReference type="Proteomes" id="UP000603940">
    <property type="component" value="Unassembled WGS sequence"/>
</dbReference>
<accession>A0ABR7R7T1</accession>
<proteinExistence type="predicted"/>
<keyword evidence="3" id="KW-1185">Reference proteome</keyword>
<comment type="caution">
    <text evidence="2">The sequence shown here is derived from an EMBL/GenBank/DDBJ whole genome shotgun (WGS) entry which is preliminary data.</text>
</comment>
<dbReference type="EMBL" id="JACTUZ010000050">
    <property type="protein sequence ID" value="MBC9177800.1"/>
    <property type="molecule type" value="Genomic_DNA"/>
</dbReference>